<sequence length="98" mass="11325">MVEIEIIDLEEYSKSNRKPEKKKRYRIKVDHQKFVVDVECMIGAEILELAGKTPTSQYQLRQKIRGGKVIKIGLDDKVNFCKPGIEKFMTIPLDQTEG</sequence>
<dbReference type="RefSeq" id="WP_346753961.1">
    <property type="nucleotide sequence ID" value="NZ_JAUJEA010000009.1"/>
</dbReference>
<evidence type="ECO:0000313" key="2">
    <source>
        <dbReference type="EMBL" id="MDN5203937.1"/>
    </source>
</evidence>
<dbReference type="EMBL" id="JAUJEA010000009">
    <property type="protein sequence ID" value="MDN5203937.1"/>
    <property type="molecule type" value="Genomic_DNA"/>
</dbReference>
<name>A0ABT8KT48_9BACT</name>
<dbReference type="Pfam" id="PF14452">
    <property type="entry name" value="Multi_ubiq"/>
    <property type="match status" value="1"/>
</dbReference>
<comment type="caution">
    <text evidence="2">The sequence shown here is derived from an EMBL/GenBank/DDBJ whole genome shotgun (WGS) entry which is preliminary data.</text>
</comment>
<evidence type="ECO:0000259" key="1">
    <source>
        <dbReference type="Pfam" id="PF14452"/>
    </source>
</evidence>
<reference evidence="2" key="1">
    <citation type="submission" date="2023-06" db="EMBL/GenBank/DDBJ databases">
        <title>Genomic of Parafulvivirga corallium.</title>
        <authorList>
            <person name="Wang G."/>
        </authorList>
    </citation>
    <scope>NUCLEOTIDE SEQUENCE</scope>
    <source>
        <strain evidence="2">BMA10</strain>
    </source>
</reference>
<accession>A0ABT8KT48</accession>
<gene>
    <name evidence="2" type="ORF">QQ008_21270</name>
</gene>
<organism evidence="2 3">
    <name type="scientific">Splendidivirga corallicola</name>
    <dbReference type="NCBI Taxonomy" id="3051826"/>
    <lineage>
        <taxon>Bacteria</taxon>
        <taxon>Pseudomonadati</taxon>
        <taxon>Bacteroidota</taxon>
        <taxon>Cytophagia</taxon>
        <taxon>Cytophagales</taxon>
        <taxon>Splendidivirgaceae</taxon>
        <taxon>Splendidivirga</taxon>
    </lineage>
</organism>
<dbReference type="InterPro" id="IPR027802">
    <property type="entry name" value="Multi-ubiquitin_dom"/>
</dbReference>
<dbReference type="Proteomes" id="UP001172082">
    <property type="component" value="Unassembled WGS sequence"/>
</dbReference>
<feature type="domain" description="Multi-ubiquitin" evidence="1">
    <location>
        <begin position="25"/>
        <end position="91"/>
    </location>
</feature>
<proteinExistence type="predicted"/>
<protein>
    <submittedName>
        <fullName evidence="2">Multiubiquitin domain-containing protein</fullName>
    </submittedName>
</protein>
<keyword evidence="3" id="KW-1185">Reference proteome</keyword>
<evidence type="ECO:0000313" key="3">
    <source>
        <dbReference type="Proteomes" id="UP001172082"/>
    </source>
</evidence>